<dbReference type="GO" id="GO:0050660">
    <property type="term" value="F:flavin adenine dinucleotide binding"/>
    <property type="evidence" value="ECO:0007669"/>
    <property type="project" value="InterPro"/>
</dbReference>
<proteinExistence type="inferred from homology"/>
<dbReference type="PANTHER" id="PTHR23023">
    <property type="entry name" value="DIMETHYLANILINE MONOOXYGENASE"/>
    <property type="match status" value="1"/>
</dbReference>
<dbReference type="FunFam" id="3.50.50.60:FF:000138">
    <property type="entry name" value="Flavin-containing monooxygenase"/>
    <property type="match status" value="1"/>
</dbReference>
<dbReference type="EMBL" id="VIFY01000093">
    <property type="protein sequence ID" value="TQB70846.1"/>
    <property type="molecule type" value="Genomic_DNA"/>
</dbReference>
<dbReference type="STRING" id="5098.A0A507QUZ9"/>
<dbReference type="SUPFAM" id="SSF51905">
    <property type="entry name" value="FAD/NAD(P)-binding domain"/>
    <property type="match status" value="2"/>
</dbReference>
<dbReference type="GO" id="GO:0004499">
    <property type="term" value="F:N,N-dimethylaniline monooxygenase activity"/>
    <property type="evidence" value="ECO:0007669"/>
    <property type="project" value="InterPro"/>
</dbReference>
<dbReference type="Proteomes" id="UP000319663">
    <property type="component" value="Unassembled WGS sequence"/>
</dbReference>
<comment type="cofactor">
    <cofactor evidence="1">
        <name>FAD</name>
        <dbReference type="ChEBI" id="CHEBI:57692"/>
    </cofactor>
</comment>
<evidence type="ECO:0000313" key="9">
    <source>
        <dbReference type="Proteomes" id="UP000319663"/>
    </source>
</evidence>
<dbReference type="PRINTS" id="PR00370">
    <property type="entry name" value="FMOXYGENASE"/>
</dbReference>
<evidence type="ECO:0000256" key="1">
    <source>
        <dbReference type="ARBA" id="ARBA00001974"/>
    </source>
</evidence>
<evidence type="ECO:0000256" key="5">
    <source>
        <dbReference type="ARBA" id="ARBA00022857"/>
    </source>
</evidence>
<organism evidence="8 9">
    <name type="scientific">Monascus purpureus</name>
    <name type="common">Red mold</name>
    <name type="synonym">Monascus anka</name>
    <dbReference type="NCBI Taxonomy" id="5098"/>
    <lineage>
        <taxon>Eukaryota</taxon>
        <taxon>Fungi</taxon>
        <taxon>Dikarya</taxon>
        <taxon>Ascomycota</taxon>
        <taxon>Pezizomycotina</taxon>
        <taxon>Eurotiomycetes</taxon>
        <taxon>Eurotiomycetidae</taxon>
        <taxon>Eurotiales</taxon>
        <taxon>Aspergillaceae</taxon>
        <taxon>Monascus</taxon>
    </lineage>
</organism>
<dbReference type="InterPro" id="IPR020946">
    <property type="entry name" value="Flavin_mOase-like"/>
</dbReference>
<dbReference type="InterPro" id="IPR036188">
    <property type="entry name" value="FAD/NAD-bd_sf"/>
</dbReference>
<keyword evidence="6" id="KW-0560">Oxidoreductase</keyword>
<evidence type="ECO:0000256" key="3">
    <source>
        <dbReference type="ARBA" id="ARBA00022630"/>
    </source>
</evidence>
<dbReference type="Pfam" id="PF13450">
    <property type="entry name" value="NAD_binding_8"/>
    <property type="match status" value="1"/>
</dbReference>
<sequence length="483" mass="54279">MCVTKIRRIAVIGAGPAGLASAKFLLAEKFFDKIDVFEQRNSVGGIWNYSPSSYKSKIPTTAPQLNPNEPPEEPIWHASGDSHSAREALFVSPIYRQLETNIPKELMAFSEKPFPADSQLFPKHPTVKQYLEEYAEEVKHLVQFEMQVLDLRPESSGADTWALTTKNLRAGTKKTDIYDAVVVSNGHYNVPYVPDIAGIKAWNEAYPGVISHSKLYDSPEDFRDKKVVVVGNSASGVDIGAQINKFSKGKLLLSSQSFESAFTGTTTDTEKIDCPEIVEFLPPAIHKRGIRFADGRIEEDVDAIVFCTGYLYSYPFLSSLQPPVVVDGSRTLNVYQQLFYIPNPTLVFPVLAQRIIPFPLSENQAAVFARVWSGRLSLPSRDEMKAWEDATIAEKGDGKAFHVLPFPQDADYLNFLYDWAAKAEKRPGLANNGNGKQGARWEEKERWMRERFADFRRAFVGKGEEKGNIKSLEELGFDYDQWK</sequence>
<name>A0A507QUZ9_MONPU</name>
<accession>A0A507QUZ9</accession>
<dbReference type="OrthoDB" id="66881at2759"/>
<evidence type="ECO:0000256" key="4">
    <source>
        <dbReference type="ARBA" id="ARBA00022827"/>
    </source>
</evidence>
<evidence type="ECO:0000256" key="6">
    <source>
        <dbReference type="ARBA" id="ARBA00023002"/>
    </source>
</evidence>
<dbReference type="InterPro" id="IPR050346">
    <property type="entry name" value="FMO-like"/>
</dbReference>
<dbReference type="InterPro" id="IPR000960">
    <property type="entry name" value="Flavin_mOase"/>
</dbReference>
<evidence type="ECO:0008006" key="10">
    <source>
        <dbReference type="Google" id="ProtNLM"/>
    </source>
</evidence>
<keyword evidence="3" id="KW-0285">Flavoprotein</keyword>
<keyword evidence="9" id="KW-1185">Reference proteome</keyword>
<evidence type="ECO:0000313" key="8">
    <source>
        <dbReference type="EMBL" id="TQB70846.1"/>
    </source>
</evidence>
<dbReference type="GO" id="GO:0050661">
    <property type="term" value="F:NADP binding"/>
    <property type="evidence" value="ECO:0007669"/>
    <property type="project" value="InterPro"/>
</dbReference>
<keyword evidence="7" id="KW-0503">Monooxygenase</keyword>
<evidence type="ECO:0000256" key="7">
    <source>
        <dbReference type="ARBA" id="ARBA00023033"/>
    </source>
</evidence>
<comment type="caution">
    <text evidence="8">The sequence shown here is derived from an EMBL/GenBank/DDBJ whole genome shotgun (WGS) entry which is preliminary data.</text>
</comment>
<evidence type="ECO:0000256" key="2">
    <source>
        <dbReference type="ARBA" id="ARBA00009183"/>
    </source>
</evidence>
<reference evidence="8 9" key="1">
    <citation type="submission" date="2019-06" db="EMBL/GenBank/DDBJ databases">
        <title>Wine fermentation using esterase from Monascus purpureus.</title>
        <authorList>
            <person name="Geng C."/>
            <person name="Zhang Y."/>
        </authorList>
    </citation>
    <scope>NUCLEOTIDE SEQUENCE [LARGE SCALE GENOMIC DNA]</scope>
    <source>
        <strain evidence="8">HQ1</strain>
    </source>
</reference>
<dbReference type="Gene3D" id="3.50.50.60">
    <property type="entry name" value="FAD/NAD(P)-binding domain"/>
    <property type="match status" value="2"/>
</dbReference>
<dbReference type="Pfam" id="PF00743">
    <property type="entry name" value="FMO-like"/>
    <property type="match status" value="2"/>
</dbReference>
<protein>
    <recommendedName>
        <fullName evidence="10">Flavin dependent monooxygenase</fullName>
    </recommendedName>
</protein>
<keyword evidence="5" id="KW-0521">NADP</keyword>
<comment type="similarity">
    <text evidence="2">Belongs to the FMO family.</text>
</comment>
<dbReference type="AlphaFoldDB" id="A0A507QUZ9"/>
<gene>
    <name evidence="8" type="ORF">MPDQ_008012</name>
</gene>
<keyword evidence="4" id="KW-0274">FAD</keyword>